<dbReference type="EMBL" id="CAMAPB010000022">
    <property type="protein sequence ID" value="CAH9058141.1"/>
    <property type="molecule type" value="Genomic_DNA"/>
</dbReference>
<dbReference type="PANTHER" id="PTHR34039">
    <property type="entry name" value="UPF0102 PROTEIN YRAN"/>
    <property type="match status" value="1"/>
</dbReference>
<dbReference type="InterPro" id="IPR003509">
    <property type="entry name" value="UPF0102_YraN-like"/>
</dbReference>
<protein>
    <recommendedName>
        <fullName evidence="2">UPF0102 protein PSEHALCIP103_01799</fullName>
    </recommendedName>
</protein>
<name>A0A9W4QY83_PSEHA</name>
<dbReference type="NCBIfam" id="TIGR00252">
    <property type="entry name" value="YraN family protein"/>
    <property type="match status" value="1"/>
</dbReference>
<dbReference type="SUPFAM" id="SSF52980">
    <property type="entry name" value="Restriction endonuclease-like"/>
    <property type="match status" value="1"/>
</dbReference>
<evidence type="ECO:0000313" key="3">
    <source>
        <dbReference type="EMBL" id="CAH9058141.1"/>
    </source>
</evidence>
<dbReference type="Gene3D" id="3.40.1350.10">
    <property type="match status" value="1"/>
</dbReference>
<dbReference type="HAMAP" id="MF_00048">
    <property type="entry name" value="UPF0102"/>
    <property type="match status" value="1"/>
</dbReference>
<evidence type="ECO:0000256" key="2">
    <source>
        <dbReference type="HAMAP-Rule" id="MF_00048"/>
    </source>
</evidence>
<dbReference type="RefSeq" id="WP_008110719.1">
    <property type="nucleotide sequence ID" value="NZ_CAMAPB010000022.1"/>
</dbReference>
<dbReference type="PANTHER" id="PTHR34039:SF1">
    <property type="entry name" value="UPF0102 PROTEIN YRAN"/>
    <property type="match status" value="1"/>
</dbReference>
<comment type="caution">
    <text evidence="3">The sequence shown here is derived from an EMBL/GenBank/DDBJ whole genome shotgun (WGS) entry which is preliminary data.</text>
</comment>
<dbReference type="InterPro" id="IPR011335">
    <property type="entry name" value="Restrct_endonuc-II-like"/>
</dbReference>
<dbReference type="InterPro" id="IPR011856">
    <property type="entry name" value="tRNA_endonuc-like_dom_sf"/>
</dbReference>
<dbReference type="NCBIfam" id="NF009150">
    <property type="entry name" value="PRK12497.1-3"/>
    <property type="match status" value="1"/>
</dbReference>
<dbReference type="Pfam" id="PF02021">
    <property type="entry name" value="UPF0102"/>
    <property type="match status" value="1"/>
</dbReference>
<gene>
    <name evidence="3" type="ORF">PSEHALCIP103_01799</name>
</gene>
<dbReference type="GO" id="GO:0003676">
    <property type="term" value="F:nucleic acid binding"/>
    <property type="evidence" value="ECO:0007669"/>
    <property type="project" value="InterPro"/>
</dbReference>
<proteinExistence type="inferred from homology"/>
<sequence>MSWFKQLWQNSREKGQYYERQAQKYLEAQGLKAIERNYYCPYGELDVIMKDGDTLVFVEVKFRKNNIKGGANYALSPQKQAKLKRTIYHYLGAKNLKNQPLRIDYVAITGEPSLHINWLKNVF</sequence>
<reference evidence="3" key="1">
    <citation type="submission" date="2022-07" db="EMBL/GenBank/DDBJ databases">
        <authorList>
            <person name="Criscuolo A."/>
        </authorList>
    </citation>
    <scope>NUCLEOTIDE SEQUENCE</scope>
    <source>
        <strain evidence="3">CIP103197</strain>
    </source>
</reference>
<dbReference type="GeneID" id="99694661"/>
<evidence type="ECO:0000256" key="1">
    <source>
        <dbReference type="ARBA" id="ARBA00006738"/>
    </source>
</evidence>
<organism evidence="3 4">
    <name type="scientific">Pseudoalteromonas haloplanktis</name>
    <name type="common">Alteromonas haloplanktis</name>
    <dbReference type="NCBI Taxonomy" id="228"/>
    <lineage>
        <taxon>Bacteria</taxon>
        <taxon>Pseudomonadati</taxon>
        <taxon>Pseudomonadota</taxon>
        <taxon>Gammaproteobacteria</taxon>
        <taxon>Alteromonadales</taxon>
        <taxon>Pseudoalteromonadaceae</taxon>
        <taxon>Pseudoalteromonas</taxon>
    </lineage>
</organism>
<accession>A0A9W4QY83</accession>
<evidence type="ECO:0000313" key="4">
    <source>
        <dbReference type="Proteomes" id="UP001152447"/>
    </source>
</evidence>
<keyword evidence="4" id="KW-1185">Reference proteome</keyword>
<comment type="similarity">
    <text evidence="1 2">Belongs to the UPF0102 family.</text>
</comment>
<dbReference type="AlphaFoldDB" id="A0A9W4QY83"/>
<dbReference type="Proteomes" id="UP001152447">
    <property type="component" value="Unassembled WGS sequence"/>
</dbReference>